<feature type="transmembrane region" description="Helical" evidence="1">
    <location>
        <begin position="222"/>
        <end position="241"/>
    </location>
</feature>
<feature type="transmembrane region" description="Helical" evidence="1">
    <location>
        <begin position="153"/>
        <end position="177"/>
    </location>
</feature>
<dbReference type="InterPro" id="IPR007498">
    <property type="entry name" value="PqiA-like"/>
</dbReference>
<feature type="transmembrane region" description="Helical" evidence="1">
    <location>
        <begin position="189"/>
        <end position="210"/>
    </location>
</feature>
<accession>H1FUB1</accession>
<feature type="transmembrane region" description="Helical" evidence="1">
    <location>
        <begin position="72"/>
        <end position="90"/>
    </location>
</feature>
<evidence type="ECO:0000313" key="3">
    <source>
        <dbReference type="Proteomes" id="UP000006431"/>
    </source>
</evidence>
<comment type="caution">
    <text evidence="2">The sequence shown here is derived from an EMBL/GenBank/DDBJ whole genome shotgun (WGS) entry which is preliminary data.</text>
</comment>
<dbReference type="EMBL" id="AFRZ01000001">
    <property type="protein sequence ID" value="EHP28877.1"/>
    <property type="molecule type" value="Genomic_DNA"/>
</dbReference>
<keyword evidence="1" id="KW-0472">Membrane</keyword>
<dbReference type="PATRIC" id="fig|929558.5.peg.348"/>
<name>H1FUB1_SULGG</name>
<evidence type="ECO:0008006" key="4">
    <source>
        <dbReference type="Google" id="ProtNLM"/>
    </source>
</evidence>
<dbReference type="eggNOG" id="COG2995">
    <property type="taxonomic scope" value="Bacteria"/>
</dbReference>
<dbReference type="STRING" id="929558.SMGD1_0350"/>
<gene>
    <name evidence="2" type="ORF">SMGD1_0350</name>
</gene>
<organism evidence="2 3">
    <name type="scientific">Sulfurimonas gotlandica (strain DSM 19862 / JCM 16533 / GD1)</name>
    <dbReference type="NCBI Taxonomy" id="929558"/>
    <lineage>
        <taxon>Bacteria</taxon>
        <taxon>Pseudomonadati</taxon>
        <taxon>Campylobacterota</taxon>
        <taxon>Epsilonproteobacteria</taxon>
        <taxon>Campylobacterales</taxon>
        <taxon>Sulfurimonadaceae</taxon>
        <taxon>Sulfurimonas</taxon>
    </lineage>
</organism>
<dbReference type="Proteomes" id="UP000006431">
    <property type="component" value="Unassembled WGS sequence"/>
</dbReference>
<keyword evidence="1" id="KW-0812">Transmembrane</keyword>
<keyword evidence="3" id="KW-1185">Reference proteome</keyword>
<reference evidence="2 3" key="1">
    <citation type="journal article" date="2012" name="Proc. Natl. Acad. Sci. U.S.A.">
        <title>Genome and physiology of a model Epsilonproteobacterium responsible for sulfide detoxification in marine oxygen depletion zones.</title>
        <authorList>
            <person name="Grote J."/>
            <person name="Schott T."/>
            <person name="Bruckner C.G."/>
            <person name="Glockner F.O."/>
            <person name="Jost G."/>
            <person name="Teeling H."/>
            <person name="Labrenz M."/>
            <person name="Jurgens K."/>
        </authorList>
    </citation>
    <scope>NUCLEOTIDE SEQUENCE [LARGE SCALE GENOMIC DNA]</scope>
    <source>
        <strain evidence="2 3">GD1</strain>
    </source>
</reference>
<evidence type="ECO:0000256" key="1">
    <source>
        <dbReference type="SAM" id="Phobius"/>
    </source>
</evidence>
<dbReference type="Pfam" id="PF04403">
    <property type="entry name" value="PqiA"/>
    <property type="match status" value="1"/>
</dbReference>
<dbReference type="AlphaFoldDB" id="H1FUB1"/>
<protein>
    <recommendedName>
        <fullName evidence="4">Paraquat-inducible protein A</fullName>
    </recommendedName>
</protein>
<dbReference type="HOGENOM" id="CLU_1124064_0_0_7"/>
<proteinExistence type="predicted"/>
<evidence type="ECO:0000313" key="2">
    <source>
        <dbReference type="EMBL" id="EHP28877.1"/>
    </source>
</evidence>
<sequence>MASQAYMYSMKYDKEMLSHAQNNKIENKIDNYIQTTSNSIQKYLSDYLGSDSKEIKKQSSAEIQINKENTKLYTMLYFVALGLLLLTYFFSSKELFVISILSAALISWLVGILAPIMTIEIFKDLPIFGFTIFKYESKGIWTTVEKLWLLQNYLLAVMIGLFSIVIPIVKTISLYFSALMKVNVKYIDFIGKWSMADVFIVSLLLTNLSLSADEFTDAKVQVAIYFFCAYVILSIISSYIIKKESQK</sequence>
<keyword evidence="1" id="KW-1133">Transmembrane helix</keyword>
<feature type="transmembrane region" description="Helical" evidence="1">
    <location>
        <begin position="95"/>
        <end position="116"/>
    </location>
</feature>